<organism evidence="1 2">
    <name type="scientific">Streptomyces cadmiisoli</name>
    <dbReference type="NCBI Taxonomy" id="2184053"/>
    <lineage>
        <taxon>Bacteria</taxon>
        <taxon>Bacillati</taxon>
        <taxon>Actinomycetota</taxon>
        <taxon>Actinomycetes</taxon>
        <taxon>Kitasatosporales</taxon>
        <taxon>Streptomycetaceae</taxon>
        <taxon>Streptomyces</taxon>
        <taxon>Streptomyces aurantiacus group</taxon>
    </lineage>
</organism>
<reference evidence="1 2" key="1">
    <citation type="journal article" date="2019" name="Int. J. Syst. Evol. Microbiol.">
        <title>Streptomyces cadmiisoli sp. nov., a novel actinomycete isolated from cadmium-contaminated soil.</title>
        <authorList>
            <person name="Li K."/>
            <person name="Tang X."/>
            <person name="Zhao J."/>
            <person name="Guo Y."/>
            <person name="Tang Y."/>
            <person name="Gao J."/>
        </authorList>
    </citation>
    <scope>NUCLEOTIDE SEQUENCE [LARGE SCALE GENOMIC DNA]</scope>
    <source>
        <strain evidence="1 2">ZFG47</strain>
    </source>
</reference>
<dbReference type="KEGG" id="scad:DN051_20650"/>
<protein>
    <submittedName>
        <fullName evidence="1">Uncharacterized protein</fullName>
    </submittedName>
</protein>
<name>A0A2Z4J1N2_9ACTN</name>
<dbReference type="EMBL" id="CP030073">
    <property type="protein sequence ID" value="AWW38776.1"/>
    <property type="molecule type" value="Genomic_DNA"/>
</dbReference>
<proteinExistence type="predicted"/>
<dbReference type="AlphaFoldDB" id="A0A2Z4J1N2"/>
<dbReference type="Proteomes" id="UP000249616">
    <property type="component" value="Chromosome"/>
</dbReference>
<gene>
    <name evidence="1" type="ORF">DN051_20650</name>
</gene>
<dbReference type="RefSeq" id="WP_112439265.1">
    <property type="nucleotide sequence ID" value="NZ_CP030073.1"/>
</dbReference>
<evidence type="ECO:0000313" key="2">
    <source>
        <dbReference type="Proteomes" id="UP000249616"/>
    </source>
</evidence>
<accession>A0A2Z4J1N2</accession>
<evidence type="ECO:0000313" key="1">
    <source>
        <dbReference type="EMBL" id="AWW38776.1"/>
    </source>
</evidence>
<keyword evidence="2" id="KW-1185">Reference proteome</keyword>
<sequence length="150" mass="16873">MPTAEQLMAAMRGDATRYEVKAPEVDATTLALARQGRGDTDYSYVHEANRQGQAEYERAVRKRASELRSAGVAHPESTARMELQMAAQSRKEQAERRAVHEAMTANNRAEMEANSTPALRERVTAATKERREERAQRQFQKLLAEIRATA</sequence>